<name>A0AAV5BXG4_ELECO</name>
<sequence length="116" mass="12997">MGRSLLAIRGWNAGVIRLAHVLGSGNFGSSYKATLCKGPAVVIKRFKDMNGVAREDFSDHMRRLRRLAHPNLLPLVAYLYKKEEKPLVTDHMVNGSLAQAPPWYKISSTSYDNARK</sequence>
<dbReference type="AlphaFoldDB" id="A0AAV5BXG4"/>
<gene>
    <name evidence="2" type="primary">ga06083</name>
    <name evidence="2" type="ORF">PR202_ga06083</name>
</gene>
<dbReference type="PANTHER" id="PTHR48007:SF15">
    <property type="entry name" value="LEUCINE-RICH REPEAT PROTEIN KINASE FAMILY PROTEIN-RELATED"/>
    <property type="match status" value="1"/>
</dbReference>
<dbReference type="GO" id="GO:0004672">
    <property type="term" value="F:protein kinase activity"/>
    <property type="evidence" value="ECO:0007669"/>
    <property type="project" value="InterPro"/>
</dbReference>
<organism evidence="2 3">
    <name type="scientific">Eleusine coracana subsp. coracana</name>
    <dbReference type="NCBI Taxonomy" id="191504"/>
    <lineage>
        <taxon>Eukaryota</taxon>
        <taxon>Viridiplantae</taxon>
        <taxon>Streptophyta</taxon>
        <taxon>Embryophyta</taxon>
        <taxon>Tracheophyta</taxon>
        <taxon>Spermatophyta</taxon>
        <taxon>Magnoliopsida</taxon>
        <taxon>Liliopsida</taxon>
        <taxon>Poales</taxon>
        <taxon>Poaceae</taxon>
        <taxon>PACMAD clade</taxon>
        <taxon>Chloridoideae</taxon>
        <taxon>Cynodonteae</taxon>
        <taxon>Eleusininae</taxon>
        <taxon>Eleusine</taxon>
    </lineage>
</organism>
<evidence type="ECO:0000313" key="3">
    <source>
        <dbReference type="Proteomes" id="UP001054889"/>
    </source>
</evidence>
<reference evidence="2" key="2">
    <citation type="submission" date="2021-12" db="EMBL/GenBank/DDBJ databases">
        <title>Resequencing data analysis of finger millet.</title>
        <authorList>
            <person name="Hatakeyama M."/>
            <person name="Aluri S."/>
            <person name="Balachadran M.T."/>
            <person name="Sivarajan S.R."/>
            <person name="Poveda L."/>
            <person name="Shimizu-Inatsugi R."/>
            <person name="Schlapbach R."/>
            <person name="Sreeman S.M."/>
            <person name="Shimizu K.K."/>
        </authorList>
    </citation>
    <scope>NUCLEOTIDE SEQUENCE</scope>
</reference>
<dbReference type="InterPro" id="IPR011009">
    <property type="entry name" value="Kinase-like_dom_sf"/>
</dbReference>
<dbReference type="InterPro" id="IPR000719">
    <property type="entry name" value="Prot_kinase_dom"/>
</dbReference>
<dbReference type="GO" id="GO:0005524">
    <property type="term" value="F:ATP binding"/>
    <property type="evidence" value="ECO:0007669"/>
    <property type="project" value="InterPro"/>
</dbReference>
<dbReference type="Gene3D" id="3.30.200.20">
    <property type="entry name" value="Phosphorylase Kinase, domain 1"/>
    <property type="match status" value="1"/>
</dbReference>
<dbReference type="InterPro" id="IPR046959">
    <property type="entry name" value="PRK1-6/SRF4-like"/>
</dbReference>
<dbReference type="EMBL" id="BQKI01000002">
    <property type="protein sequence ID" value="GJM89859.1"/>
    <property type="molecule type" value="Genomic_DNA"/>
</dbReference>
<feature type="domain" description="Protein kinase" evidence="1">
    <location>
        <begin position="16"/>
        <end position="116"/>
    </location>
</feature>
<dbReference type="Pfam" id="PF07714">
    <property type="entry name" value="PK_Tyr_Ser-Thr"/>
    <property type="match status" value="1"/>
</dbReference>
<accession>A0AAV5BXG4</accession>
<proteinExistence type="predicted"/>
<reference evidence="2" key="1">
    <citation type="journal article" date="2018" name="DNA Res.">
        <title>Multiple hybrid de novo genome assembly of finger millet, an orphan allotetraploid crop.</title>
        <authorList>
            <person name="Hatakeyama M."/>
            <person name="Aluri S."/>
            <person name="Balachadran M.T."/>
            <person name="Sivarajan S.R."/>
            <person name="Patrignani A."/>
            <person name="Gruter S."/>
            <person name="Poveda L."/>
            <person name="Shimizu-Inatsugi R."/>
            <person name="Baeten J."/>
            <person name="Francoijs K.J."/>
            <person name="Nataraja K.N."/>
            <person name="Reddy Y.A.N."/>
            <person name="Phadnis S."/>
            <person name="Ravikumar R.L."/>
            <person name="Schlapbach R."/>
            <person name="Sreeman S.M."/>
            <person name="Shimizu K.K."/>
        </authorList>
    </citation>
    <scope>NUCLEOTIDE SEQUENCE</scope>
</reference>
<dbReference type="InterPro" id="IPR001245">
    <property type="entry name" value="Ser-Thr/Tyr_kinase_cat_dom"/>
</dbReference>
<dbReference type="Proteomes" id="UP001054889">
    <property type="component" value="Unassembled WGS sequence"/>
</dbReference>
<dbReference type="PROSITE" id="PS50011">
    <property type="entry name" value="PROTEIN_KINASE_DOM"/>
    <property type="match status" value="1"/>
</dbReference>
<dbReference type="SUPFAM" id="SSF56112">
    <property type="entry name" value="Protein kinase-like (PK-like)"/>
    <property type="match status" value="1"/>
</dbReference>
<dbReference type="PANTHER" id="PTHR48007">
    <property type="entry name" value="LEUCINE-RICH REPEAT RECEPTOR-LIKE PROTEIN KINASE PXC1"/>
    <property type="match status" value="1"/>
</dbReference>
<protein>
    <recommendedName>
        <fullName evidence="1">Protein kinase domain-containing protein</fullName>
    </recommendedName>
</protein>
<comment type="caution">
    <text evidence="2">The sequence shown here is derived from an EMBL/GenBank/DDBJ whole genome shotgun (WGS) entry which is preliminary data.</text>
</comment>
<evidence type="ECO:0000313" key="2">
    <source>
        <dbReference type="EMBL" id="GJM89859.1"/>
    </source>
</evidence>
<keyword evidence="3" id="KW-1185">Reference proteome</keyword>
<evidence type="ECO:0000259" key="1">
    <source>
        <dbReference type="PROSITE" id="PS50011"/>
    </source>
</evidence>